<reference evidence="2" key="1">
    <citation type="journal article" date="2020" name="Cell">
        <title>Large-Scale Comparative Analyses of Tick Genomes Elucidate Their Genetic Diversity and Vector Capacities.</title>
        <authorList>
            <consortium name="Tick Genome and Microbiome Consortium (TIGMIC)"/>
            <person name="Jia N."/>
            <person name="Wang J."/>
            <person name="Shi W."/>
            <person name="Du L."/>
            <person name="Sun Y."/>
            <person name="Zhan W."/>
            <person name="Jiang J.F."/>
            <person name="Wang Q."/>
            <person name="Zhang B."/>
            <person name="Ji P."/>
            <person name="Bell-Sakyi L."/>
            <person name="Cui X.M."/>
            <person name="Yuan T.T."/>
            <person name="Jiang B.G."/>
            <person name="Yang W.F."/>
            <person name="Lam T.T."/>
            <person name="Chang Q.C."/>
            <person name="Ding S.J."/>
            <person name="Wang X.J."/>
            <person name="Zhu J.G."/>
            <person name="Ruan X.D."/>
            <person name="Zhao L."/>
            <person name="Wei J.T."/>
            <person name="Ye R.Z."/>
            <person name="Que T.C."/>
            <person name="Du C.H."/>
            <person name="Zhou Y.H."/>
            <person name="Cheng J.X."/>
            <person name="Dai P.F."/>
            <person name="Guo W.B."/>
            <person name="Han X.H."/>
            <person name="Huang E.J."/>
            <person name="Li L.F."/>
            <person name="Wei W."/>
            <person name="Gao Y.C."/>
            <person name="Liu J.Z."/>
            <person name="Shao H.Z."/>
            <person name="Wang X."/>
            <person name="Wang C.C."/>
            <person name="Yang T.C."/>
            <person name="Huo Q.B."/>
            <person name="Li W."/>
            <person name="Chen H.Y."/>
            <person name="Chen S.E."/>
            <person name="Zhou L.G."/>
            <person name="Ni X.B."/>
            <person name="Tian J.H."/>
            <person name="Sheng Y."/>
            <person name="Liu T."/>
            <person name="Pan Y.S."/>
            <person name="Xia L.Y."/>
            <person name="Li J."/>
            <person name="Zhao F."/>
            <person name="Cao W.C."/>
        </authorList>
    </citation>
    <scope>NUCLEOTIDE SEQUENCE</scope>
    <source>
        <strain evidence="2">Rmic-2018</strain>
    </source>
</reference>
<evidence type="ECO:0000256" key="1">
    <source>
        <dbReference type="SAM" id="Phobius"/>
    </source>
</evidence>
<dbReference type="EMBL" id="JABSTU010000008">
    <property type="protein sequence ID" value="KAH8024231.1"/>
    <property type="molecule type" value="Genomic_DNA"/>
</dbReference>
<keyword evidence="1" id="KW-0812">Transmembrane</keyword>
<accession>A0A9J6DPV0</accession>
<organism evidence="2 3">
    <name type="scientific">Rhipicephalus microplus</name>
    <name type="common">Cattle tick</name>
    <name type="synonym">Boophilus microplus</name>
    <dbReference type="NCBI Taxonomy" id="6941"/>
    <lineage>
        <taxon>Eukaryota</taxon>
        <taxon>Metazoa</taxon>
        <taxon>Ecdysozoa</taxon>
        <taxon>Arthropoda</taxon>
        <taxon>Chelicerata</taxon>
        <taxon>Arachnida</taxon>
        <taxon>Acari</taxon>
        <taxon>Parasitiformes</taxon>
        <taxon>Ixodida</taxon>
        <taxon>Ixodoidea</taxon>
        <taxon>Ixodidae</taxon>
        <taxon>Rhipicephalinae</taxon>
        <taxon>Rhipicephalus</taxon>
        <taxon>Boophilus</taxon>
    </lineage>
</organism>
<name>A0A9J6DPV0_RHIMP</name>
<comment type="caution">
    <text evidence="2">The sequence shown here is derived from an EMBL/GenBank/DDBJ whole genome shotgun (WGS) entry which is preliminary data.</text>
</comment>
<keyword evidence="1" id="KW-0472">Membrane</keyword>
<proteinExistence type="predicted"/>
<reference evidence="2" key="2">
    <citation type="submission" date="2021-09" db="EMBL/GenBank/DDBJ databases">
        <authorList>
            <person name="Jia N."/>
            <person name="Wang J."/>
            <person name="Shi W."/>
            <person name="Du L."/>
            <person name="Sun Y."/>
            <person name="Zhan W."/>
            <person name="Jiang J."/>
            <person name="Wang Q."/>
            <person name="Zhang B."/>
            <person name="Ji P."/>
            <person name="Sakyi L.B."/>
            <person name="Cui X."/>
            <person name="Yuan T."/>
            <person name="Jiang B."/>
            <person name="Yang W."/>
            <person name="Lam T.T.-Y."/>
            <person name="Chang Q."/>
            <person name="Ding S."/>
            <person name="Wang X."/>
            <person name="Zhu J."/>
            <person name="Ruan X."/>
            <person name="Zhao L."/>
            <person name="Wei J."/>
            <person name="Que T."/>
            <person name="Du C."/>
            <person name="Cheng J."/>
            <person name="Dai P."/>
            <person name="Han X."/>
            <person name="Huang E."/>
            <person name="Gao Y."/>
            <person name="Liu J."/>
            <person name="Shao H."/>
            <person name="Ye R."/>
            <person name="Li L."/>
            <person name="Wei W."/>
            <person name="Wang X."/>
            <person name="Wang C."/>
            <person name="Huo Q."/>
            <person name="Li W."/>
            <person name="Guo W."/>
            <person name="Chen H."/>
            <person name="Chen S."/>
            <person name="Zhou L."/>
            <person name="Zhou L."/>
            <person name="Ni X."/>
            <person name="Tian J."/>
            <person name="Zhou Y."/>
            <person name="Sheng Y."/>
            <person name="Liu T."/>
            <person name="Pan Y."/>
            <person name="Xia L."/>
            <person name="Li J."/>
            <person name="Zhao F."/>
            <person name="Cao W."/>
        </authorList>
    </citation>
    <scope>NUCLEOTIDE SEQUENCE</scope>
    <source>
        <strain evidence="2">Rmic-2018</strain>
        <tissue evidence="2">Larvae</tissue>
    </source>
</reference>
<evidence type="ECO:0000313" key="2">
    <source>
        <dbReference type="EMBL" id="KAH8024231.1"/>
    </source>
</evidence>
<keyword evidence="3" id="KW-1185">Reference proteome</keyword>
<feature type="transmembrane region" description="Helical" evidence="1">
    <location>
        <begin position="26"/>
        <end position="47"/>
    </location>
</feature>
<gene>
    <name evidence="2" type="ORF">HPB51_022334</name>
</gene>
<sequence length="240" mass="26149">MFEEAVKKSAIEGSEHKVPASNNERLIFSFLYLIIVVVALCVALVIVSQQTPPPASTSTALGLYDDVFEPAKFLASAAQLLLSEALNIYFTTRTELRNCGIVTPRHLGVMATSGHRDLLVRKSQANDFSRHVMAWASRNKYSHLYLPLAGVVDYVPNTTRLVTKALAASNVILKLMVTTAVEAHTPIAASFVLLSSTLVEQGLLGCAAHLKVPGSTLVEATWWRPVFCAMSALVKEHQMD</sequence>
<dbReference type="AlphaFoldDB" id="A0A9J6DPV0"/>
<evidence type="ECO:0000313" key="3">
    <source>
        <dbReference type="Proteomes" id="UP000821866"/>
    </source>
</evidence>
<keyword evidence="1" id="KW-1133">Transmembrane helix</keyword>
<dbReference type="Proteomes" id="UP000821866">
    <property type="component" value="Chromosome 6"/>
</dbReference>
<protein>
    <submittedName>
        <fullName evidence="2">Uncharacterized protein</fullName>
    </submittedName>
</protein>